<comment type="cofactor">
    <cofactor evidence="2">
        <name>Fe cation</name>
        <dbReference type="ChEBI" id="CHEBI:24875"/>
    </cofactor>
    <text evidence="2">Binds 1 Fe cation per subunit.</text>
</comment>
<evidence type="ECO:0000313" key="8">
    <source>
        <dbReference type="Proteomes" id="UP000032266"/>
    </source>
</evidence>
<evidence type="ECO:0000256" key="3">
    <source>
        <dbReference type="RuleBase" id="RU003457"/>
    </source>
</evidence>
<feature type="region of interest" description="Disordered" evidence="4">
    <location>
        <begin position="313"/>
        <end position="336"/>
    </location>
</feature>
<accession>A0A0C5VFN7</accession>
<dbReference type="Pfam" id="PF02678">
    <property type="entry name" value="Pirin"/>
    <property type="match status" value="1"/>
</dbReference>
<dbReference type="CDD" id="cd02909">
    <property type="entry name" value="cupin_pirin_N"/>
    <property type="match status" value="1"/>
</dbReference>
<dbReference type="STRING" id="1445510.YC6258_00951"/>
<dbReference type="EMBL" id="CP007142">
    <property type="protein sequence ID" value="AJQ93001.1"/>
    <property type="molecule type" value="Genomic_DNA"/>
</dbReference>
<dbReference type="InterPro" id="IPR011051">
    <property type="entry name" value="RmlC_Cupin_sf"/>
</dbReference>
<dbReference type="OrthoDB" id="9780903at2"/>
<protein>
    <submittedName>
        <fullName evidence="7">Pirin-related protein</fullName>
    </submittedName>
</protein>
<evidence type="ECO:0000256" key="2">
    <source>
        <dbReference type="PIRSR" id="PIRSR006232-1"/>
    </source>
</evidence>
<feature type="binding site" evidence="2">
    <location>
        <position position="75"/>
    </location>
    <ligand>
        <name>Fe cation</name>
        <dbReference type="ChEBI" id="CHEBI:24875"/>
    </ligand>
</feature>
<dbReference type="HOGENOM" id="CLU_833215_0_0_6"/>
<dbReference type="CDD" id="cd02247">
    <property type="entry name" value="cupin_pirin_C"/>
    <property type="match status" value="1"/>
</dbReference>
<feature type="domain" description="Pirin N-terminal" evidence="5">
    <location>
        <begin position="53"/>
        <end position="139"/>
    </location>
</feature>
<dbReference type="GO" id="GO:0046872">
    <property type="term" value="F:metal ion binding"/>
    <property type="evidence" value="ECO:0007669"/>
    <property type="project" value="UniProtKB-KW"/>
</dbReference>
<feature type="binding site" evidence="2">
    <location>
        <position position="117"/>
    </location>
    <ligand>
        <name>Fe cation</name>
        <dbReference type="ChEBI" id="CHEBI:24875"/>
    </ligand>
</feature>
<dbReference type="InterPro" id="IPR008778">
    <property type="entry name" value="Pirin_C_dom"/>
</dbReference>
<dbReference type="Proteomes" id="UP000032266">
    <property type="component" value="Chromosome"/>
</dbReference>
<proteinExistence type="inferred from homology"/>
<dbReference type="InterPro" id="IPR003829">
    <property type="entry name" value="Pirin_N_dom"/>
</dbReference>
<evidence type="ECO:0000256" key="1">
    <source>
        <dbReference type="ARBA" id="ARBA00008416"/>
    </source>
</evidence>
<keyword evidence="8" id="KW-1185">Reference proteome</keyword>
<dbReference type="PANTHER" id="PTHR13903:SF8">
    <property type="entry name" value="PIRIN"/>
    <property type="match status" value="1"/>
</dbReference>
<dbReference type="InterPro" id="IPR014710">
    <property type="entry name" value="RmlC-like_jellyroll"/>
</dbReference>
<evidence type="ECO:0000256" key="4">
    <source>
        <dbReference type="SAM" id="MobiDB-lite"/>
    </source>
</evidence>
<organism evidence="7 8">
    <name type="scientific">Gynuella sunshinyii YC6258</name>
    <dbReference type="NCBI Taxonomy" id="1445510"/>
    <lineage>
        <taxon>Bacteria</taxon>
        <taxon>Pseudomonadati</taxon>
        <taxon>Pseudomonadota</taxon>
        <taxon>Gammaproteobacteria</taxon>
        <taxon>Oceanospirillales</taxon>
        <taxon>Saccharospirillaceae</taxon>
        <taxon>Gynuella</taxon>
    </lineage>
</organism>
<dbReference type="InterPro" id="IPR012093">
    <property type="entry name" value="Pirin"/>
</dbReference>
<dbReference type="RefSeq" id="WP_044615925.1">
    <property type="nucleotide sequence ID" value="NZ_CP007142.1"/>
</dbReference>
<reference evidence="7 8" key="1">
    <citation type="submission" date="2014-01" db="EMBL/GenBank/DDBJ databases">
        <title>Full genme sequencing of cellulolytic bacterium Gynuella sunshinyii YC6258T gen. nov., sp. nov.</title>
        <authorList>
            <person name="Khan H."/>
            <person name="Chung E.J."/>
            <person name="Chung Y.R."/>
        </authorList>
    </citation>
    <scope>NUCLEOTIDE SEQUENCE [LARGE SCALE GENOMIC DNA]</scope>
    <source>
        <strain evidence="7 8">YC6258</strain>
    </source>
</reference>
<feature type="compositionally biased region" description="Basic and acidic residues" evidence="4">
    <location>
        <begin position="327"/>
        <end position="336"/>
    </location>
</feature>
<evidence type="ECO:0000259" key="5">
    <source>
        <dbReference type="Pfam" id="PF02678"/>
    </source>
</evidence>
<feature type="binding site" evidence="2">
    <location>
        <position position="119"/>
    </location>
    <ligand>
        <name>Fe cation</name>
        <dbReference type="ChEBI" id="CHEBI:24875"/>
    </ligand>
</feature>
<sequence>MSSAIKQIFPLDFQWPTLDPFLFCAHHKDEYPAGNPQMGPDASLKGRNIGQDFTLKDGWRMYHGEQVAGFPAHPHRGFETITVVTEGLVDHSDSMGAAGRYGGGDTQWMTAGKGVQHSEMFPCVHADKSNPLELFQIWLNLPARSKMCEPHFKMLWREEIPKVEHTDAQGRLVTIDIIAGHCDGVSAVAPPPESWAYDNANRIAVWTIKMAPGAEWVLPADEVGLNRILYFYQGMKMSVAGQDIDAEHGIHLASDHPVTLKNGDDEARLVLLQGKPIAEPVVQYGPFVMNTEAEIRQTFHEYQQTQFGGWPWPDHEHTHGHQGRFAKHADGQIEER</sequence>
<keyword evidence="2" id="KW-0479">Metal-binding</keyword>
<comment type="similarity">
    <text evidence="1 3">Belongs to the pirin family.</text>
</comment>
<dbReference type="SUPFAM" id="SSF51182">
    <property type="entry name" value="RmlC-like cupins"/>
    <property type="match status" value="1"/>
</dbReference>
<gene>
    <name evidence="7" type="ORF">YC6258_00951</name>
</gene>
<dbReference type="PANTHER" id="PTHR13903">
    <property type="entry name" value="PIRIN-RELATED"/>
    <property type="match status" value="1"/>
</dbReference>
<dbReference type="Pfam" id="PF05726">
    <property type="entry name" value="Pirin_C"/>
    <property type="match status" value="1"/>
</dbReference>
<keyword evidence="2" id="KW-0408">Iron</keyword>
<name>A0A0C5VFN7_9GAMM</name>
<evidence type="ECO:0000313" key="7">
    <source>
        <dbReference type="EMBL" id="AJQ93001.1"/>
    </source>
</evidence>
<dbReference type="AlphaFoldDB" id="A0A0C5VFN7"/>
<feature type="domain" description="Pirin C-terminal" evidence="6">
    <location>
        <begin position="206"/>
        <end position="308"/>
    </location>
</feature>
<dbReference type="KEGG" id="gsn:YC6258_00951"/>
<dbReference type="PATRIC" id="fig|1445510.3.peg.932"/>
<feature type="binding site" evidence="2">
    <location>
        <position position="73"/>
    </location>
    <ligand>
        <name>Fe cation</name>
        <dbReference type="ChEBI" id="CHEBI:24875"/>
    </ligand>
</feature>
<evidence type="ECO:0000259" key="6">
    <source>
        <dbReference type="Pfam" id="PF05726"/>
    </source>
</evidence>
<dbReference type="Gene3D" id="2.60.120.10">
    <property type="entry name" value="Jelly Rolls"/>
    <property type="match status" value="2"/>
</dbReference>